<gene>
    <name evidence="2" type="ORF">IH772_31340</name>
</gene>
<dbReference type="GO" id="GO:0006099">
    <property type="term" value="P:tricarboxylic acid cycle"/>
    <property type="evidence" value="ECO:0007669"/>
    <property type="project" value="TreeGrafter"/>
</dbReference>
<accession>A0AAP1WEW0</accession>
<reference evidence="2" key="1">
    <citation type="submission" date="2020-09" db="EMBL/GenBank/DDBJ databases">
        <title>Emerging polyconal dissemination of OXA-244-producing E. coli in France.</title>
        <authorList>
            <person name="Emeraud C."/>
            <person name="Girlich D."/>
            <person name="Bonnin R.A."/>
            <person name="Jousset A.B."/>
            <person name="Naas T."/>
            <person name="Dortet L."/>
        </authorList>
    </citation>
    <scope>NUCLEOTIDE SEQUENCE</scope>
    <source>
        <strain evidence="2">225E3</strain>
    </source>
</reference>
<dbReference type="InterPro" id="IPR008948">
    <property type="entry name" value="L-Aspartase-like"/>
</dbReference>
<dbReference type="PANTHER" id="PTHR11444">
    <property type="entry name" value="ASPARTATEAMMONIA/ARGININOSUCCINATE/ADENYLOSUCCINATE LYASE"/>
    <property type="match status" value="1"/>
</dbReference>
<dbReference type="Pfam" id="PF00206">
    <property type="entry name" value="Lyase_1"/>
    <property type="match status" value="1"/>
</dbReference>
<evidence type="ECO:0000313" key="2">
    <source>
        <dbReference type="EMBL" id="MBE0981530.1"/>
    </source>
</evidence>
<dbReference type="InterPro" id="IPR022761">
    <property type="entry name" value="Fumarate_lyase_N"/>
</dbReference>
<comment type="caution">
    <text evidence="2">The sequence shown here is derived from an EMBL/GenBank/DDBJ whole genome shotgun (WGS) entry which is preliminary data.</text>
</comment>
<protein>
    <submittedName>
        <fullName evidence="2">Class II fumarate hydratase</fullName>
    </submittedName>
</protein>
<feature type="non-terminal residue" evidence="2">
    <location>
        <position position="1"/>
    </location>
</feature>
<dbReference type="Gene3D" id="1.20.200.10">
    <property type="entry name" value="Fumarase/aspartase (Central domain)"/>
    <property type="match status" value="1"/>
</dbReference>
<dbReference type="AlphaFoldDB" id="A0AAP1WEW0"/>
<sequence>HLMDATPITFGQELSAFVAQLDYAERAIRAALPAVYQLAQGGTAVGTGLN</sequence>
<dbReference type="GO" id="GO:0004333">
    <property type="term" value="F:fumarate hydratase activity"/>
    <property type="evidence" value="ECO:0007669"/>
    <property type="project" value="InterPro"/>
</dbReference>
<proteinExistence type="predicted"/>
<dbReference type="RefSeq" id="WP_404854577.1">
    <property type="nucleotide sequence ID" value="NZ_JACZOI010000969.1"/>
</dbReference>
<dbReference type="GO" id="GO:0006108">
    <property type="term" value="P:malate metabolic process"/>
    <property type="evidence" value="ECO:0007669"/>
    <property type="project" value="TreeGrafter"/>
</dbReference>
<name>A0AAP1WEW0_ECOLX</name>
<dbReference type="SUPFAM" id="SSF48557">
    <property type="entry name" value="L-aspartase-like"/>
    <property type="match status" value="1"/>
</dbReference>
<evidence type="ECO:0000313" key="3">
    <source>
        <dbReference type="Proteomes" id="UP000640866"/>
    </source>
</evidence>
<dbReference type="EMBL" id="JACZOI010000969">
    <property type="protein sequence ID" value="MBE0981530.1"/>
    <property type="molecule type" value="Genomic_DNA"/>
</dbReference>
<dbReference type="GO" id="GO:0006106">
    <property type="term" value="P:fumarate metabolic process"/>
    <property type="evidence" value="ECO:0007669"/>
    <property type="project" value="InterPro"/>
</dbReference>
<organism evidence="2 3">
    <name type="scientific">Escherichia coli</name>
    <dbReference type="NCBI Taxonomy" id="562"/>
    <lineage>
        <taxon>Bacteria</taxon>
        <taxon>Pseudomonadati</taxon>
        <taxon>Pseudomonadota</taxon>
        <taxon>Gammaproteobacteria</taxon>
        <taxon>Enterobacterales</taxon>
        <taxon>Enterobacteriaceae</taxon>
        <taxon>Escherichia</taxon>
    </lineage>
</organism>
<feature type="domain" description="Fumarate lyase N-terminal" evidence="1">
    <location>
        <begin position="1"/>
        <end position="50"/>
    </location>
</feature>
<dbReference type="Proteomes" id="UP000640866">
    <property type="component" value="Unassembled WGS sequence"/>
</dbReference>
<evidence type="ECO:0000259" key="1">
    <source>
        <dbReference type="Pfam" id="PF00206"/>
    </source>
</evidence>
<dbReference type="PANTHER" id="PTHR11444:SF1">
    <property type="entry name" value="FUMARATE HYDRATASE, MITOCHONDRIAL"/>
    <property type="match status" value="1"/>
</dbReference>
<dbReference type="InterPro" id="IPR005677">
    <property type="entry name" value="Fum_hydII"/>
</dbReference>
<feature type="non-terminal residue" evidence="2">
    <location>
        <position position="50"/>
    </location>
</feature>